<proteinExistence type="predicted"/>
<comment type="subcellular location">
    <subcellularLocation>
        <location evidence="1">Membrane</location>
        <topology evidence="1">Multi-pass membrane protein</topology>
    </subcellularLocation>
</comment>
<evidence type="ECO:0000256" key="3">
    <source>
        <dbReference type="ARBA" id="ARBA00022989"/>
    </source>
</evidence>
<dbReference type="Pfam" id="PF02674">
    <property type="entry name" value="Colicin_V"/>
    <property type="match status" value="1"/>
</dbReference>
<keyword evidence="7" id="KW-1185">Reference proteome</keyword>
<evidence type="ECO:0000256" key="2">
    <source>
        <dbReference type="ARBA" id="ARBA00022692"/>
    </source>
</evidence>
<name>A0A511ZDQ8_9BACI</name>
<reference evidence="6 7" key="1">
    <citation type="submission" date="2019-07" db="EMBL/GenBank/DDBJ databases">
        <title>Whole genome shotgun sequence of Oceanobacillus sojae NBRC 105379.</title>
        <authorList>
            <person name="Hosoyama A."/>
            <person name="Uohara A."/>
            <person name="Ohji S."/>
            <person name="Ichikawa N."/>
        </authorList>
    </citation>
    <scope>NUCLEOTIDE SEQUENCE [LARGE SCALE GENOMIC DNA]</scope>
    <source>
        <strain evidence="6 7">NBRC 105379</strain>
    </source>
</reference>
<evidence type="ECO:0000256" key="1">
    <source>
        <dbReference type="ARBA" id="ARBA00004141"/>
    </source>
</evidence>
<sequence>MINLILIILLLFGIMMGLKRGFILQLFHLTGFIIAFIVAVMYFRPFGERLSLYIPYPDLSGEGAWSSFLENLPIENAFYNAIAFAIIFFAVKFILQIIASMLDFVAAIPIISFVNKILGAALGFVELYLISFIILYILALTPVGGVQEAIQGSSLAMRIIEHTPYFSERIFELWFNLTESLTK</sequence>
<dbReference type="GO" id="GO:0016020">
    <property type="term" value="C:membrane"/>
    <property type="evidence" value="ECO:0007669"/>
    <property type="project" value="UniProtKB-SubCell"/>
</dbReference>
<feature type="transmembrane region" description="Helical" evidence="5">
    <location>
        <begin position="21"/>
        <end position="43"/>
    </location>
</feature>
<dbReference type="PANTHER" id="PTHR37306:SF1">
    <property type="entry name" value="COLICIN V PRODUCTION PROTEIN"/>
    <property type="match status" value="1"/>
</dbReference>
<dbReference type="Proteomes" id="UP000321558">
    <property type="component" value="Unassembled WGS sequence"/>
</dbReference>
<evidence type="ECO:0000313" key="6">
    <source>
        <dbReference type="EMBL" id="GEN85565.1"/>
    </source>
</evidence>
<dbReference type="GO" id="GO:0009403">
    <property type="term" value="P:toxin biosynthetic process"/>
    <property type="evidence" value="ECO:0007669"/>
    <property type="project" value="InterPro"/>
</dbReference>
<dbReference type="RefSeq" id="WP_147207957.1">
    <property type="nucleotide sequence ID" value="NZ_BJYM01000001.1"/>
</dbReference>
<keyword evidence="2 5" id="KW-0812">Transmembrane</keyword>
<dbReference type="InterPro" id="IPR003825">
    <property type="entry name" value="Colicin-V_CvpA"/>
</dbReference>
<keyword evidence="3 5" id="KW-1133">Transmembrane helix</keyword>
<protein>
    <submittedName>
        <fullName evidence="6">Putative transmembrane protein YshB</fullName>
    </submittedName>
</protein>
<accession>A0A511ZDQ8</accession>
<keyword evidence="4 5" id="KW-0472">Membrane</keyword>
<comment type="caution">
    <text evidence="6">The sequence shown here is derived from an EMBL/GenBank/DDBJ whole genome shotgun (WGS) entry which is preliminary data.</text>
</comment>
<dbReference type="PANTHER" id="PTHR37306">
    <property type="entry name" value="COLICIN V PRODUCTION PROTEIN"/>
    <property type="match status" value="1"/>
</dbReference>
<dbReference type="OrthoDB" id="1809613at2"/>
<evidence type="ECO:0000256" key="5">
    <source>
        <dbReference type="SAM" id="Phobius"/>
    </source>
</evidence>
<dbReference type="AlphaFoldDB" id="A0A511ZDQ8"/>
<organism evidence="6 7">
    <name type="scientific">Oceanobacillus sojae</name>
    <dbReference type="NCBI Taxonomy" id="582851"/>
    <lineage>
        <taxon>Bacteria</taxon>
        <taxon>Bacillati</taxon>
        <taxon>Bacillota</taxon>
        <taxon>Bacilli</taxon>
        <taxon>Bacillales</taxon>
        <taxon>Bacillaceae</taxon>
        <taxon>Oceanobacillus</taxon>
    </lineage>
</organism>
<evidence type="ECO:0000256" key="4">
    <source>
        <dbReference type="ARBA" id="ARBA00023136"/>
    </source>
</evidence>
<dbReference type="STRING" id="582851.GCA_900162665_02533"/>
<feature type="transmembrane region" description="Helical" evidence="5">
    <location>
        <begin position="128"/>
        <end position="150"/>
    </location>
</feature>
<feature type="transmembrane region" description="Helical" evidence="5">
    <location>
        <begin position="77"/>
        <end position="95"/>
    </location>
</feature>
<dbReference type="EMBL" id="BJYM01000001">
    <property type="protein sequence ID" value="GEN85565.1"/>
    <property type="molecule type" value="Genomic_DNA"/>
</dbReference>
<evidence type="ECO:0000313" key="7">
    <source>
        <dbReference type="Proteomes" id="UP000321558"/>
    </source>
</evidence>
<gene>
    <name evidence="6" type="primary">yshB</name>
    <name evidence="6" type="ORF">OSO01_03040</name>
</gene>